<dbReference type="InterPro" id="IPR054189">
    <property type="entry name" value="DUF6894"/>
</dbReference>
<sequence length="78" mass="8498">MPKFFFDHFEDGSQVASDAVGVELASLEAARMEADMALAEMAVEQLHQGSESNRSIRVRDEEGKTVLLCSLGVTSHTL</sequence>
<name>A0A0F5LF08_9HYPH</name>
<protein>
    <recommendedName>
        <fullName evidence="1">DUF6894 domain-containing protein</fullName>
    </recommendedName>
</protein>
<organism evidence="2 3">
    <name type="scientific">Devosia soli</name>
    <dbReference type="NCBI Taxonomy" id="361041"/>
    <lineage>
        <taxon>Bacteria</taxon>
        <taxon>Pseudomonadati</taxon>
        <taxon>Pseudomonadota</taxon>
        <taxon>Alphaproteobacteria</taxon>
        <taxon>Hyphomicrobiales</taxon>
        <taxon>Devosiaceae</taxon>
        <taxon>Devosia</taxon>
    </lineage>
</organism>
<evidence type="ECO:0000259" key="1">
    <source>
        <dbReference type="Pfam" id="PF21834"/>
    </source>
</evidence>
<dbReference type="Pfam" id="PF21834">
    <property type="entry name" value="DUF6894"/>
    <property type="match status" value="1"/>
</dbReference>
<proteinExistence type="predicted"/>
<dbReference type="PATRIC" id="fig|361041.3.peg.3740"/>
<dbReference type="Proteomes" id="UP000033514">
    <property type="component" value="Unassembled WGS sequence"/>
</dbReference>
<dbReference type="STRING" id="361041.VW35_01770"/>
<accession>A0A0F5LF08</accession>
<dbReference type="EMBL" id="LAJG01000005">
    <property type="protein sequence ID" value="KKB80938.1"/>
    <property type="molecule type" value="Genomic_DNA"/>
</dbReference>
<feature type="domain" description="DUF6894" evidence="1">
    <location>
        <begin position="4"/>
        <end position="70"/>
    </location>
</feature>
<dbReference type="OrthoDB" id="7950523at2"/>
<evidence type="ECO:0000313" key="3">
    <source>
        <dbReference type="Proteomes" id="UP000033514"/>
    </source>
</evidence>
<dbReference type="RefSeq" id="WP_046141287.1">
    <property type="nucleotide sequence ID" value="NZ_LAJG01000005.1"/>
</dbReference>
<keyword evidence="3" id="KW-1185">Reference proteome</keyword>
<gene>
    <name evidence="2" type="ORF">VW35_01770</name>
</gene>
<evidence type="ECO:0000313" key="2">
    <source>
        <dbReference type="EMBL" id="KKB80938.1"/>
    </source>
</evidence>
<comment type="caution">
    <text evidence="2">The sequence shown here is derived from an EMBL/GenBank/DDBJ whole genome shotgun (WGS) entry which is preliminary data.</text>
</comment>
<dbReference type="AlphaFoldDB" id="A0A0F5LF08"/>
<reference evidence="2 3" key="1">
    <citation type="submission" date="2015-03" db="EMBL/GenBank/DDBJ databases">
        <authorList>
            <person name="Hassan Y.I."/>
            <person name="Lepp D."/>
            <person name="Zhou T."/>
        </authorList>
    </citation>
    <scope>NUCLEOTIDE SEQUENCE [LARGE SCALE GENOMIC DNA]</scope>
    <source>
        <strain evidence="2 3">GH2-10</strain>
    </source>
</reference>